<evidence type="ECO:0000256" key="9">
    <source>
        <dbReference type="ARBA" id="ARBA00022801"/>
    </source>
</evidence>
<evidence type="ECO:0000256" key="3">
    <source>
        <dbReference type="ARBA" id="ARBA00004613"/>
    </source>
</evidence>
<dbReference type="EC" id="3.1.1.4" evidence="5"/>
<proteinExistence type="inferred from homology"/>
<dbReference type="GO" id="GO:0046872">
    <property type="term" value="F:metal ion binding"/>
    <property type="evidence" value="ECO:0007669"/>
    <property type="project" value="UniProtKB-KW"/>
</dbReference>
<comment type="catalytic activity">
    <reaction evidence="1">
        <text>a 1,2-diacyl-sn-glycero-3-phosphocholine + H2O = a 1-acyl-sn-glycero-3-phosphocholine + a fatty acid + H(+)</text>
        <dbReference type="Rhea" id="RHEA:15801"/>
        <dbReference type="ChEBI" id="CHEBI:15377"/>
        <dbReference type="ChEBI" id="CHEBI:15378"/>
        <dbReference type="ChEBI" id="CHEBI:28868"/>
        <dbReference type="ChEBI" id="CHEBI:57643"/>
        <dbReference type="ChEBI" id="CHEBI:58168"/>
        <dbReference type="EC" id="3.1.1.4"/>
    </reaction>
</comment>
<sequence length="208" mass="23053">MKTKETLSPLTRRYKTKPILLPNSIPTCSFVFYLQKYKAFKRNQASISNTLTFHSMTPSKLLLVSFYLIHQLLLFYAPAQALDLGIHANARLSLGKHCSRTCESSFCSVAPLLRYGKYCGILYGGCPGEKPCDGLDACCMKHDACIISKQNDYLNLECNQNLLNCVVNFKKARGRTFPGNTCEAADVIKVITVAMDAALLAVGHHPKP</sequence>
<evidence type="ECO:0000256" key="5">
    <source>
        <dbReference type="ARBA" id="ARBA00013278"/>
    </source>
</evidence>
<keyword evidence="11" id="KW-0442">Lipid degradation</keyword>
<dbReference type="GO" id="GO:0050482">
    <property type="term" value="P:arachidonate secretion"/>
    <property type="evidence" value="ECO:0007669"/>
    <property type="project" value="InterPro"/>
</dbReference>
<gene>
    <name evidence="14" type="ORF">POM88_043025</name>
</gene>
<evidence type="ECO:0000256" key="12">
    <source>
        <dbReference type="ARBA" id="ARBA00023098"/>
    </source>
</evidence>
<evidence type="ECO:0000256" key="2">
    <source>
        <dbReference type="ARBA" id="ARBA00001913"/>
    </source>
</evidence>
<evidence type="ECO:0000256" key="4">
    <source>
        <dbReference type="ARBA" id="ARBA00007056"/>
    </source>
</evidence>
<dbReference type="GO" id="GO:0006644">
    <property type="term" value="P:phospholipid metabolic process"/>
    <property type="evidence" value="ECO:0007669"/>
    <property type="project" value="InterPro"/>
</dbReference>
<keyword evidence="13" id="KW-1015">Disulfide bond</keyword>
<keyword evidence="12" id="KW-0443">Lipid metabolism</keyword>
<dbReference type="Gene3D" id="1.20.90.10">
    <property type="entry name" value="Phospholipase A2 domain"/>
    <property type="match status" value="1"/>
</dbReference>
<name>A0AAD8HHW8_9APIA</name>
<evidence type="ECO:0000256" key="7">
    <source>
        <dbReference type="ARBA" id="ARBA00022723"/>
    </source>
</evidence>
<keyword evidence="7" id="KW-0479">Metal-binding</keyword>
<dbReference type="GO" id="GO:0005576">
    <property type="term" value="C:extracellular region"/>
    <property type="evidence" value="ECO:0007669"/>
    <property type="project" value="UniProtKB-SubCell"/>
</dbReference>
<dbReference type="GO" id="GO:0016042">
    <property type="term" value="P:lipid catabolic process"/>
    <property type="evidence" value="ECO:0007669"/>
    <property type="project" value="UniProtKB-KW"/>
</dbReference>
<comment type="caution">
    <text evidence="14">The sequence shown here is derived from an EMBL/GenBank/DDBJ whole genome shotgun (WGS) entry which is preliminary data.</text>
</comment>
<organism evidence="14 15">
    <name type="scientific">Heracleum sosnowskyi</name>
    <dbReference type="NCBI Taxonomy" id="360622"/>
    <lineage>
        <taxon>Eukaryota</taxon>
        <taxon>Viridiplantae</taxon>
        <taxon>Streptophyta</taxon>
        <taxon>Embryophyta</taxon>
        <taxon>Tracheophyta</taxon>
        <taxon>Spermatophyta</taxon>
        <taxon>Magnoliopsida</taxon>
        <taxon>eudicotyledons</taxon>
        <taxon>Gunneridae</taxon>
        <taxon>Pentapetalae</taxon>
        <taxon>asterids</taxon>
        <taxon>campanulids</taxon>
        <taxon>Apiales</taxon>
        <taxon>Apiaceae</taxon>
        <taxon>Apioideae</taxon>
        <taxon>apioid superclade</taxon>
        <taxon>Tordylieae</taxon>
        <taxon>Tordyliinae</taxon>
        <taxon>Heracleum</taxon>
    </lineage>
</organism>
<evidence type="ECO:0000313" key="15">
    <source>
        <dbReference type="Proteomes" id="UP001237642"/>
    </source>
</evidence>
<dbReference type="AlphaFoldDB" id="A0AAD8HHW8"/>
<keyword evidence="8" id="KW-0732">Signal</keyword>
<dbReference type="GO" id="GO:0012505">
    <property type="term" value="C:endomembrane system"/>
    <property type="evidence" value="ECO:0007669"/>
    <property type="project" value="UniProtKB-ARBA"/>
</dbReference>
<keyword evidence="15" id="KW-1185">Reference proteome</keyword>
<accession>A0AAD8HHW8</accession>
<reference evidence="14" key="1">
    <citation type="submission" date="2023-02" db="EMBL/GenBank/DDBJ databases">
        <title>Genome of toxic invasive species Heracleum sosnowskyi carries increased number of genes despite the absence of recent whole-genome duplications.</title>
        <authorList>
            <person name="Schelkunov M."/>
            <person name="Shtratnikova V."/>
            <person name="Makarenko M."/>
            <person name="Klepikova A."/>
            <person name="Omelchenko D."/>
            <person name="Novikova G."/>
            <person name="Obukhova E."/>
            <person name="Bogdanov V."/>
            <person name="Penin A."/>
            <person name="Logacheva M."/>
        </authorList>
    </citation>
    <scope>NUCLEOTIDE SEQUENCE</scope>
    <source>
        <strain evidence="14">Hsosn_3</strain>
        <tissue evidence="14">Leaf</tissue>
    </source>
</reference>
<protein>
    <recommendedName>
        <fullName evidence="5">phospholipase A2</fullName>
        <ecNumber evidence="5">3.1.1.4</ecNumber>
    </recommendedName>
</protein>
<evidence type="ECO:0000256" key="10">
    <source>
        <dbReference type="ARBA" id="ARBA00022837"/>
    </source>
</evidence>
<dbReference type="InterPro" id="IPR033113">
    <property type="entry name" value="PLA2_histidine"/>
</dbReference>
<keyword evidence="10" id="KW-0106">Calcium</keyword>
<comment type="similarity">
    <text evidence="4">Belongs to the phospholipase A2 family.</text>
</comment>
<dbReference type="GO" id="GO:0004623">
    <property type="term" value="F:phospholipase A2 activity"/>
    <property type="evidence" value="ECO:0007669"/>
    <property type="project" value="UniProtKB-EC"/>
</dbReference>
<dbReference type="InterPro" id="IPR036444">
    <property type="entry name" value="PLipase_A2_dom_sf"/>
</dbReference>
<keyword evidence="6" id="KW-0964">Secreted</keyword>
<dbReference type="FunFam" id="1.20.90.10:FF:000005">
    <property type="entry name" value="Secretory phospholipase A2"/>
    <property type="match status" value="1"/>
</dbReference>
<comment type="subcellular location">
    <subcellularLocation>
        <location evidence="3">Secreted</location>
    </subcellularLocation>
</comment>
<evidence type="ECO:0000256" key="1">
    <source>
        <dbReference type="ARBA" id="ARBA00001604"/>
    </source>
</evidence>
<evidence type="ECO:0000313" key="14">
    <source>
        <dbReference type="EMBL" id="KAK1367464.1"/>
    </source>
</evidence>
<keyword evidence="9" id="KW-0378">Hydrolase</keyword>
<reference evidence="14" key="2">
    <citation type="submission" date="2023-05" db="EMBL/GenBank/DDBJ databases">
        <authorList>
            <person name="Schelkunov M.I."/>
        </authorList>
    </citation>
    <scope>NUCLEOTIDE SEQUENCE</scope>
    <source>
        <strain evidence="14">Hsosn_3</strain>
        <tissue evidence="14">Leaf</tissue>
    </source>
</reference>
<evidence type="ECO:0000256" key="11">
    <source>
        <dbReference type="ARBA" id="ARBA00022963"/>
    </source>
</evidence>
<dbReference type="Proteomes" id="UP001237642">
    <property type="component" value="Unassembled WGS sequence"/>
</dbReference>
<evidence type="ECO:0000256" key="8">
    <source>
        <dbReference type="ARBA" id="ARBA00022729"/>
    </source>
</evidence>
<dbReference type="PROSITE" id="PS00118">
    <property type="entry name" value="PA2_HIS"/>
    <property type="match status" value="1"/>
</dbReference>
<evidence type="ECO:0000256" key="6">
    <source>
        <dbReference type="ARBA" id="ARBA00022525"/>
    </source>
</evidence>
<dbReference type="EMBL" id="JAUIZM010000009">
    <property type="protein sequence ID" value="KAK1367464.1"/>
    <property type="molecule type" value="Genomic_DNA"/>
</dbReference>
<comment type="cofactor">
    <cofactor evidence="2">
        <name>Ca(2+)</name>
        <dbReference type="ChEBI" id="CHEBI:29108"/>
    </cofactor>
</comment>
<dbReference type="SUPFAM" id="SSF48619">
    <property type="entry name" value="Phospholipase A2, PLA2"/>
    <property type="match status" value="1"/>
</dbReference>
<evidence type="ECO:0000256" key="13">
    <source>
        <dbReference type="ARBA" id="ARBA00023157"/>
    </source>
</evidence>
<dbReference type="CDD" id="cd04706">
    <property type="entry name" value="PLA2_plant"/>
    <property type="match status" value="1"/>
</dbReference>